<evidence type="ECO:0000256" key="7">
    <source>
        <dbReference type="ARBA" id="ARBA00022729"/>
    </source>
</evidence>
<dbReference type="SUPFAM" id="SSF53850">
    <property type="entry name" value="Periplasmic binding protein-like II"/>
    <property type="match status" value="1"/>
</dbReference>
<dbReference type="InterPro" id="IPR000515">
    <property type="entry name" value="MetI-like"/>
</dbReference>
<keyword evidence="15" id="KW-1185">Reference proteome</keyword>
<feature type="transmembrane region" description="Helical" evidence="11">
    <location>
        <begin position="470"/>
        <end position="491"/>
    </location>
</feature>
<evidence type="ECO:0000256" key="10">
    <source>
        <dbReference type="ARBA" id="ARBA00023136"/>
    </source>
</evidence>
<dbReference type="SMART" id="SM00062">
    <property type="entry name" value="PBPb"/>
    <property type="match status" value="1"/>
</dbReference>
<dbReference type="InterPro" id="IPR035906">
    <property type="entry name" value="MetI-like_sf"/>
</dbReference>
<proteinExistence type="inferred from homology"/>
<evidence type="ECO:0000256" key="11">
    <source>
        <dbReference type="RuleBase" id="RU363032"/>
    </source>
</evidence>
<dbReference type="Pfam" id="PF00528">
    <property type="entry name" value="BPD_transp_1"/>
    <property type="match status" value="1"/>
</dbReference>
<dbReference type="PROSITE" id="PS01039">
    <property type="entry name" value="SBP_BACTERIAL_3"/>
    <property type="match status" value="1"/>
</dbReference>
<evidence type="ECO:0000256" key="2">
    <source>
        <dbReference type="ARBA" id="ARBA00010072"/>
    </source>
</evidence>
<evidence type="ECO:0000256" key="8">
    <source>
        <dbReference type="ARBA" id="ARBA00022970"/>
    </source>
</evidence>
<sequence length="501" mass="54919">MKKKKRVIIGTCLLLLSILFSFTTLVQAQEDDSLQKVLDSGTLTVGTSADNPPKEYIRMNNGQEEIVGFDIDIAERIAEELGVDLEITNMKFDGLIPSVQEGEFDMALAGFNPTPEREKVVSFSDSYHDLPFVILTTKDKEDTFTSIDSLADKEVAAQKGSTQETILNDYIGHARPVALGKLPEVIAEINAGTVDAGVVGYLSARNYLDTYPNLVVAGIDIEVPEEETAQTIAFPKESQALITKVNQIIAEMQENGEIEDLLEKNIKEAKAGDIDSRNTLEIYGPLFLKGAATTIGVAFVCVIVGTLLGIFVAMLRLSPNKIINTIAFFYIQVLRGTPALLQVFIFYFGLSAILTIPAIHVWDINLARLIPGCIALAINSSAYVAEIIRSGINAVDKGQTEAGYSLGLNRRTTMKEIILPQAIRNILPALGNEFVSMIKETSLLSVIAVSELMFVADTVKAATYKTMESLFIAAVIYFMITWFVSWLVSLLEKRLERSAKV</sequence>
<dbReference type="InterPro" id="IPR018313">
    <property type="entry name" value="SBP_3_CS"/>
</dbReference>
<dbReference type="Gene3D" id="3.40.190.10">
    <property type="entry name" value="Periplasmic binding protein-like II"/>
    <property type="match status" value="2"/>
</dbReference>
<comment type="similarity">
    <text evidence="2">Belongs to the binding-protein-dependent transport system permease family. HisMQ subfamily.</text>
</comment>
<keyword evidence="5" id="KW-1003">Cell membrane</keyword>
<dbReference type="SUPFAM" id="SSF161098">
    <property type="entry name" value="MetI-like"/>
    <property type="match status" value="1"/>
</dbReference>
<evidence type="ECO:0000256" key="12">
    <source>
        <dbReference type="SAM" id="SignalP"/>
    </source>
</evidence>
<feature type="chain" id="PRO_5045707944" evidence="12">
    <location>
        <begin position="29"/>
        <end position="501"/>
    </location>
</feature>
<keyword evidence="6 11" id="KW-0812">Transmembrane</keyword>
<dbReference type="InterPro" id="IPR010065">
    <property type="entry name" value="AA_ABC_transptr_permease_3TM"/>
</dbReference>
<evidence type="ECO:0000259" key="13">
    <source>
        <dbReference type="PROSITE" id="PS50928"/>
    </source>
</evidence>
<feature type="domain" description="ABC transmembrane type-1" evidence="13">
    <location>
        <begin position="291"/>
        <end position="488"/>
    </location>
</feature>
<feature type="signal peptide" evidence="12">
    <location>
        <begin position="1"/>
        <end position="28"/>
    </location>
</feature>
<keyword evidence="10 11" id="KW-0472">Membrane</keyword>
<name>A0ABP6KX42_9ENTE</name>
<comment type="similarity">
    <text evidence="3">Belongs to the bacterial solute-binding protein 3 family.</text>
</comment>
<dbReference type="EMBL" id="BAAAXQ010000077">
    <property type="protein sequence ID" value="GAA3026085.1"/>
    <property type="molecule type" value="Genomic_DNA"/>
</dbReference>
<dbReference type="SMART" id="SM00079">
    <property type="entry name" value="PBPe"/>
    <property type="match status" value="1"/>
</dbReference>
<keyword evidence="9 11" id="KW-1133">Transmembrane helix</keyword>
<accession>A0ABP6KX42</accession>
<feature type="transmembrane region" description="Helical" evidence="11">
    <location>
        <begin position="295"/>
        <end position="318"/>
    </location>
</feature>
<dbReference type="NCBIfam" id="TIGR01726">
    <property type="entry name" value="HEQRo_perm_3TM"/>
    <property type="match status" value="1"/>
</dbReference>
<dbReference type="InterPro" id="IPR001320">
    <property type="entry name" value="Iontro_rcpt_C"/>
</dbReference>
<comment type="subcellular location">
    <subcellularLocation>
        <location evidence="1 11">Cell membrane</location>
        <topology evidence="1 11">Multi-pass membrane protein</topology>
    </subcellularLocation>
</comment>
<evidence type="ECO:0000256" key="5">
    <source>
        <dbReference type="ARBA" id="ARBA00022475"/>
    </source>
</evidence>
<feature type="transmembrane region" description="Helical" evidence="11">
    <location>
        <begin position="339"/>
        <end position="360"/>
    </location>
</feature>
<evidence type="ECO:0000256" key="4">
    <source>
        <dbReference type="ARBA" id="ARBA00022448"/>
    </source>
</evidence>
<dbReference type="Pfam" id="PF00497">
    <property type="entry name" value="SBP_bac_3"/>
    <property type="match status" value="1"/>
</dbReference>
<dbReference type="Proteomes" id="UP001501577">
    <property type="component" value="Unassembled WGS sequence"/>
</dbReference>
<evidence type="ECO:0000256" key="1">
    <source>
        <dbReference type="ARBA" id="ARBA00004651"/>
    </source>
</evidence>
<dbReference type="RefSeq" id="WP_068709087.1">
    <property type="nucleotide sequence ID" value="NZ_BAAAXQ010000077.1"/>
</dbReference>
<evidence type="ECO:0000313" key="15">
    <source>
        <dbReference type="Proteomes" id="UP001501577"/>
    </source>
</evidence>
<dbReference type="Gene3D" id="1.10.3720.10">
    <property type="entry name" value="MetI-like"/>
    <property type="match status" value="1"/>
</dbReference>
<comment type="caution">
    <text evidence="14">The sequence shown here is derived from an EMBL/GenBank/DDBJ whole genome shotgun (WGS) entry which is preliminary data.</text>
</comment>
<reference evidence="15" key="1">
    <citation type="journal article" date="2019" name="Int. J. Syst. Evol. Microbiol.">
        <title>The Global Catalogue of Microorganisms (GCM) 10K type strain sequencing project: providing services to taxonomists for standard genome sequencing and annotation.</title>
        <authorList>
            <consortium name="The Broad Institute Genomics Platform"/>
            <consortium name="The Broad Institute Genome Sequencing Center for Infectious Disease"/>
            <person name="Wu L."/>
            <person name="Ma J."/>
        </authorList>
    </citation>
    <scope>NUCLEOTIDE SEQUENCE [LARGE SCALE GENOMIC DNA]</scope>
    <source>
        <strain evidence="15">JCM 8736</strain>
    </source>
</reference>
<keyword evidence="7 12" id="KW-0732">Signal</keyword>
<evidence type="ECO:0000256" key="9">
    <source>
        <dbReference type="ARBA" id="ARBA00022989"/>
    </source>
</evidence>
<dbReference type="InterPro" id="IPR043429">
    <property type="entry name" value="ArtM/GltK/GlnP/TcyL/YhdX-like"/>
</dbReference>
<dbReference type="PANTHER" id="PTHR30614">
    <property type="entry name" value="MEMBRANE COMPONENT OF AMINO ACID ABC TRANSPORTER"/>
    <property type="match status" value="1"/>
</dbReference>
<evidence type="ECO:0000313" key="14">
    <source>
        <dbReference type="EMBL" id="GAA3026085.1"/>
    </source>
</evidence>
<evidence type="ECO:0000256" key="3">
    <source>
        <dbReference type="ARBA" id="ARBA00010333"/>
    </source>
</evidence>
<keyword evidence="4 11" id="KW-0813">Transport</keyword>
<dbReference type="PROSITE" id="PS50928">
    <property type="entry name" value="ABC_TM1"/>
    <property type="match status" value="1"/>
</dbReference>
<dbReference type="PANTHER" id="PTHR30614:SF20">
    <property type="entry name" value="GLUTAMINE TRANSPORT SYSTEM PERMEASE PROTEIN GLNP"/>
    <property type="match status" value="1"/>
</dbReference>
<gene>
    <name evidence="14" type="ORF">GCM10019998_23230</name>
</gene>
<protein>
    <submittedName>
        <fullName evidence="14">ABC transporter permease subunit</fullName>
    </submittedName>
</protein>
<dbReference type="InterPro" id="IPR001638">
    <property type="entry name" value="Solute-binding_3/MltF_N"/>
</dbReference>
<organism evidence="14 15">
    <name type="scientific">Tetragenococcus solitarius</name>
    <dbReference type="NCBI Taxonomy" id="71453"/>
    <lineage>
        <taxon>Bacteria</taxon>
        <taxon>Bacillati</taxon>
        <taxon>Bacillota</taxon>
        <taxon>Bacilli</taxon>
        <taxon>Lactobacillales</taxon>
        <taxon>Enterococcaceae</taxon>
        <taxon>Tetragenococcus</taxon>
    </lineage>
</organism>
<dbReference type="CDD" id="cd06261">
    <property type="entry name" value="TM_PBP2"/>
    <property type="match status" value="1"/>
</dbReference>
<evidence type="ECO:0000256" key="6">
    <source>
        <dbReference type="ARBA" id="ARBA00022692"/>
    </source>
</evidence>
<keyword evidence="8" id="KW-0029">Amino-acid transport</keyword>